<dbReference type="PROSITE" id="PS51722">
    <property type="entry name" value="G_TR_2"/>
    <property type="match status" value="1"/>
</dbReference>
<dbReference type="SUPFAM" id="SSF54980">
    <property type="entry name" value="EF-G C-terminal domain-like"/>
    <property type="match status" value="1"/>
</dbReference>
<gene>
    <name evidence="4" type="ORF">GSOID_T00025859001</name>
</gene>
<dbReference type="InterPro" id="IPR000795">
    <property type="entry name" value="T_Tr_GTP-bd_dom"/>
</dbReference>
<dbReference type="PRINTS" id="PR00315">
    <property type="entry name" value="ELONGATNFCT"/>
</dbReference>
<dbReference type="InterPro" id="IPR035647">
    <property type="entry name" value="EFG_III/V"/>
</dbReference>
<keyword evidence="1" id="KW-0547">Nucleotide-binding</keyword>
<accession>E4Z3A8</accession>
<dbReference type="NCBIfam" id="TIGR00231">
    <property type="entry name" value="small_GTP"/>
    <property type="match status" value="1"/>
</dbReference>
<dbReference type="GO" id="GO:1990904">
    <property type="term" value="C:ribonucleoprotein complex"/>
    <property type="evidence" value="ECO:0007669"/>
    <property type="project" value="TreeGrafter"/>
</dbReference>
<sequence length="560" mass="61707">MPRRVPNEVIVEPQKRAENVRNVSIVAHVDHGKTTLADALISSNGIISSRSVTDPMRYLDSREDEQLRGITMKSSAISVHHKNTAGDHLVNLIDSPGHIDFSSEVSTAVRLSDGCLVVVDVVEGVCPQTKAVLRQAWLERLKPVLVLNKIDRLILEKKFTMLEAYHRLNQALEQANAAVALLFSAEDNWTTGIGVIDDSKIYFAPESGNVVFGAAFHTWGFTIDYFANIYAKKLGARKNVLKRALWGDYYINMKQKKIVKGALEKGKDPAFCTYILKYFYEIYNLVADKNKGKCMAFAQQLKIKIYPLLGQWLPISNAALNAVIQHVPRSCLKIEEVLYQWKKSVLDEAAAEEAAAKASAVESNEIVEVKRADSEEESHVFIAIGRVFSGTISKGDRINGLGAKHRVGESIFSEEITIGELYLVMGKDLVSIDVAPAGALVGIGGIKEASTMITNTTLSSTLRCTSFAPVYMEAVPTLRVAVEPEDLMEMEKLREGLKLLNVADPCVEIMDTATGELVLGACGEVHSKKCLDDLETIYSKIKVIRSAPIVPFRETLIEAP</sequence>
<protein>
    <recommendedName>
        <fullName evidence="3">Tr-type G domain-containing protein</fullName>
    </recommendedName>
</protein>
<dbReference type="Gene3D" id="3.30.70.870">
    <property type="entry name" value="Elongation Factor G (Translational Gtpase), domain 3"/>
    <property type="match status" value="1"/>
</dbReference>
<dbReference type="InterPro" id="IPR005225">
    <property type="entry name" value="Small_GTP-bd"/>
</dbReference>
<dbReference type="GO" id="GO:0005829">
    <property type="term" value="C:cytosol"/>
    <property type="evidence" value="ECO:0007669"/>
    <property type="project" value="TreeGrafter"/>
</dbReference>
<dbReference type="FunFam" id="3.30.70.870:FF:000002">
    <property type="entry name" value="Translation elongation factor 2"/>
    <property type="match status" value="1"/>
</dbReference>
<dbReference type="PANTHER" id="PTHR42908:SF3">
    <property type="entry name" value="ELONGATION FACTOR-LIKE GTPASE 1"/>
    <property type="match status" value="1"/>
</dbReference>
<evidence type="ECO:0000256" key="2">
    <source>
        <dbReference type="ARBA" id="ARBA00023134"/>
    </source>
</evidence>
<dbReference type="GO" id="GO:0043022">
    <property type="term" value="F:ribosome binding"/>
    <property type="evidence" value="ECO:0007669"/>
    <property type="project" value="TreeGrafter"/>
</dbReference>
<dbReference type="FunFam" id="3.40.50.300:FF:000746">
    <property type="entry name" value="Ribosome assembly protein 1"/>
    <property type="match status" value="1"/>
</dbReference>
<dbReference type="AlphaFoldDB" id="E4Z3A8"/>
<keyword evidence="2" id="KW-0342">GTP-binding</keyword>
<dbReference type="GO" id="GO:0005525">
    <property type="term" value="F:GTP binding"/>
    <property type="evidence" value="ECO:0007669"/>
    <property type="project" value="UniProtKB-KW"/>
</dbReference>
<dbReference type="EMBL" id="FN656937">
    <property type="protein sequence ID" value="CBY42186.1"/>
    <property type="molecule type" value="Genomic_DNA"/>
</dbReference>
<dbReference type="Pfam" id="PF00009">
    <property type="entry name" value="GTP_EFTU"/>
    <property type="match status" value="1"/>
</dbReference>
<reference evidence="4" key="1">
    <citation type="journal article" date="2010" name="Science">
        <title>Plasticity of animal genome architecture unmasked by rapid evolution of a pelagic tunicate.</title>
        <authorList>
            <person name="Denoeud F."/>
            <person name="Henriet S."/>
            <person name="Mungpakdee S."/>
            <person name="Aury J.M."/>
            <person name="Da Silva C."/>
            <person name="Brinkmann H."/>
            <person name="Mikhaleva J."/>
            <person name="Olsen L.C."/>
            <person name="Jubin C."/>
            <person name="Canestro C."/>
            <person name="Bouquet J.M."/>
            <person name="Danks G."/>
            <person name="Poulain J."/>
            <person name="Campsteijn C."/>
            <person name="Adamski M."/>
            <person name="Cross I."/>
            <person name="Yadetie F."/>
            <person name="Muffato M."/>
            <person name="Louis A."/>
            <person name="Butcher S."/>
            <person name="Tsagkogeorga G."/>
            <person name="Konrad A."/>
            <person name="Singh S."/>
            <person name="Jensen M.F."/>
            <person name="Cong E.H."/>
            <person name="Eikeseth-Otteraa H."/>
            <person name="Noel B."/>
            <person name="Anthouard V."/>
            <person name="Porcel B.M."/>
            <person name="Kachouri-Lafond R."/>
            <person name="Nishino A."/>
            <person name="Ugolini M."/>
            <person name="Chourrout P."/>
            <person name="Nishida H."/>
            <person name="Aasland R."/>
            <person name="Huzurbazar S."/>
            <person name="Westhof E."/>
            <person name="Delsuc F."/>
            <person name="Lehrach H."/>
            <person name="Reinhardt R."/>
            <person name="Weissenbach J."/>
            <person name="Roy S.W."/>
            <person name="Artiguenave F."/>
            <person name="Postlethwait J.H."/>
            <person name="Manak J.R."/>
            <person name="Thompson E.M."/>
            <person name="Jaillon O."/>
            <person name="Du Pasquier L."/>
            <person name="Boudinot P."/>
            <person name="Liberles D.A."/>
            <person name="Volff J.N."/>
            <person name="Philippe H."/>
            <person name="Lenhard B."/>
            <person name="Roest Crollius H."/>
            <person name="Wincker P."/>
            <person name="Chourrout D."/>
        </authorList>
    </citation>
    <scope>NUCLEOTIDE SEQUENCE [LARGE SCALE GENOMIC DNA]</scope>
</reference>
<dbReference type="InterPro" id="IPR027417">
    <property type="entry name" value="P-loop_NTPase"/>
</dbReference>
<evidence type="ECO:0000256" key="1">
    <source>
        <dbReference type="ARBA" id="ARBA00022741"/>
    </source>
</evidence>
<organism evidence="4">
    <name type="scientific">Oikopleura dioica</name>
    <name type="common">Tunicate</name>
    <dbReference type="NCBI Taxonomy" id="34765"/>
    <lineage>
        <taxon>Eukaryota</taxon>
        <taxon>Metazoa</taxon>
        <taxon>Chordata</taxon>
        <taxon>Tunicata</taxon>
        <taxon>Appendicularia</taxon>
        <taxon>Copelata</taxon>
        <taxon>Oikopleuridae</taxon>
        <taxon>Oikopleura</taxon>
    </lineage>
</organism>
<dbReference type="GO" id="GO:0042256">
    <property type="term" value="P:cytosolic ribosome assembly"/>
    <property type="evidence" value="ECO:0007669"/>
    <property type="project" value="TreeGrafter"/>
</dbReference>
<dbReference type="Proteomes" id="UP000011014">
    <property type="component" value="Unassembled WGS sequence"/>
</dbReference>
<dbReference type="Gene3D" id="3.40.50.300">
    <property type="entry name" value="P-loop containing nucleotide triphosphate hydrolases"/>
    <property type="match status" value="1"/>
</dbReference>
<evidence type="ECO:0000313" key="4">
    <source>
        <dbReference type="EMBL" id="CBY42186.1"/>
    </source>
</evidence>
<name>E4Z3A8_OIKDI</name>
<dbReference type="Gene3D" id="2.40.30.10">
    <property type="entry name" value="Translation factors"/>
    <property type="match status" value="1"/>
</dbReference>
<feature type="domain" description="Tr-type G" evidence="3">
    <location>
        <begin position="18"/>
        <end position="208"/>
    </location>
</feature>
<proteinExistence type="predicted"/>
<dbReference type="SUPFAM" id="SSF50447">
    <property type="entry name" value="Translation proteins"/>
    <property type="match status" value="1"/>
</dbReference>
<dbReference type="GO" id="GO:0003924">
    <property type="term" value="F:GTPase activity"/>
    <property type="evidence" value="ECO:0007669"/>
    <property type="project" value="InterPro"/>
</dbReference>
<evidence type="ECO:0000259" key="3">
    <source>
        <dbReference type="PROSITE" id="PS51722"/>
    </source>
</evidence>
<dbReference type="SUPFAM" id="SSF52540">
    <property type="entry name" value="P-loop containing nucleoside triphosphate hydrolases"/>
    <property type="match status" value="1"/>
</dbReference>
<dbReference type="InterPro" id="IPR009000">
    <property type="entry name" value="Transl_B-barrel_sf"/>
</dbReference>
<dbReference type="PANTHER" id="PTHR42908">
    <property type="entry name" value="TRANSLATION ELONGATION FACTOR-RELATED"/>
    <property type="match status" value="1"/>
</dbReference>